<keyword evidence="3" id="KW-1185">Reference proteome</keyword>
<dbReference type="Gene3D" id="3.40.50.1820">
    <property type="entry name" value="alpha/beta hydrolase"/>
    <property type="match status" value="1"/>
</dbReference>
<dbReference type="InterPro" id="IPR029058">
    <property type="entry name" value="AB_hydrolase_fold"/>
</dbReference>
<protein>
    <submittedName>
        <fullName evidence="2">Lysophospholipase</fullName>
    </submittedName>
</protein>
<dbReference type="RefSeq" id="WP_092725180.1">
    <property type="nucleotide sequence ID" value="NZ_FNGW01000003.1"/>
</dbReference>
<gene>
    <name evidence="2" type="ORF">SAMN04515677_103476</name>
</gene>
<evidence type="ECO:0000313" key="2">
    <source>
        <dbReference type="EMBL" id="SDL81476.1"/>
    </source>
</evidence>
<dbReference type="AlphaFoldDB" id="A0A1G9N4K3"/>
<dbReference type="Proteomes" id="UP000199068">
    <property type="component" value="Unassembled WGS sequence"/>
</dbReference>
<organism evidence="2 3">
    <name type="scientific">Romboutsia lituseburensis DSM 797</name>
    <dbReference type="NCBI Taxonomy" id="1121325"/>
    <lineage>
        <taxon>Bacteria</taxon>
        <taxon>Bacillati</taxon>
        <taxon>Bacillota</taxon>
        <taxon>Clostridia</taxon>
        <taxon>Peptostreptococcales</taxon>
        <taxon>Peptostreptococcaceae</taxon>
        <taxon>Romboutsia</taxon>
    </lineage>
</organism>
<dbReference type="InterPro" id="IPR022742">
    <property type="entry name" value="Hydrolase_4"/>
</dbReference>
<dbReference type="PANTHER" id="PTHR11614">
    <property type="entry name" value="PHOSPHOLIPASE-RELATED"/>
    <property type="match status" value="1"/>
</dbReference>
<dbReference type="InterPro" id="IPR051044">
    <property type="entry name" value="MAG_DAG_Lipase"/>
</dbReference>
<proteinExistence type="predicted"/>
<dbReference type="Pfam" id="PF12146">
    <property type="entry name" value="Hydrolase_4"/>
    <property type="match status" value="1"/>
</dbReference>
<dbReference type="STRING" id="1121325.SAMN04515677_103476"/>
<sequence length="313" mass="36225">MDKIKSSTIYEDGYIMGKENVKIYYKSYIVEPSKANIVISHGFCETSEKYDEIIKIFNECGFSVYIMDHRGHGKSGRLGIDNSQINVESFEHYVYDFKTFLDSVVVYNKKEEKIFLFAHSMGGAIGTLFLEKYENYFDGAILNCPMMEIETGKYPIFISKIISKFMCIIGQGNQYILGHGPFKTKENLNELEFNSQRRYSSYLKKQLKNKELQTSGGSFKWLKEAFKATDILTREENASKVKIPILIFQAGKDTFVRPGGQNRFASYAKNCKIILREDAKHEIYIEKDTIFNTYIEDVINFYNGLLKNKSRIN</sequence>
<feature type="domain" description="Serine aminopeptidase S33" evidence="1">
    <location>
        <begin position="32"/>
        <end position="288"/>
    </location>
</feature>
<evidence type="ECO:0000313" key="3">
    <source>
        <dbReference type="Proteomes" id="UP000199068"/>
    </source>
</evidence>
<evidence type="ECO:0000259" key="1">
    <source>
        <dbReference type="Pfam" id="PF12146"/>
    </source>
</evidence>
<dbReference type="EMBL" id="FNGW01000003">
    <property type="protein sequence ID" value="SDL81476.1"/>
    <property type="molecule type" value="Genomic_DNA"/>
</dbReference>
<name>A0A1G9N4K3_9FIRM</name>
<reference evidence="2 3" key="1">
    <citation type="submission" date="2016-10" db="EMBL/GenBank/DDBJ databases">
        <authorList>
            <person name="de Groot N.N."/>
        </authorList>
    </citation>
    <scope>NUCLEOTIDE SEQUENCE [LARGE SCALE GENOMIC DNA]</scope>
    <source>
        <strain evidence="2 3">DSM 797</strain>
    </source>
</reference>
<dbReference type="SUPFAM" id="SSF53474">
    <property type="entry name" value="alpha/beta-Hydrolases"/>
    <property type="match status" value="1"/>
</dbReference>
<accession>A0A1G9N4K3</accession>